<dbReference type="Proteomes" id="UP000249146">
    <property type="component" value="Unassembled WGS sequence"/>
</dbReference>
<evidence type="ECO:0000313" key="1">
    <source>
        <dbReference type="EMBL" id="RAL69170.1"/>
    </source>
</evidence>
<gene>
    <name evidence="1" type="ORF">C1G87_1152</name>
</gene>
<evidence type="ECO:0000313" key="2">
    <source>
        <dbReference type="Proteomes" id="UP000249146"/>
    </source>
</evidence>
<reference evidence="1 2" key="1">
    <citation type="submission" date="2018-05" db="EMBL/GenBank/DDBJ databases">
        <title>Draft genome sequences of Dehalococcoides mccartyi strains RC and KS.</title>
        <authorList>
            <person name="Higgins S.A."/>
            <person name="Padilla-Crespo E."/>
            <person name="Loeffler F.E."/>
        </authorList>
    </citation>
    <scope>NUCLEOTIDE SEQUENCE [LARGE SCALE GENOMIC DNA]</scope>
    <source>
        <strain evidence="1 2">RC</strain>
    </source>
</reference>
<name>A0A328EKH5_9CHLR</name>
<protein>
    <submittedName>
        <fullName evidence="1">Uncharacterized protein</fullName>
    </submittedName>
</protein>
<comment type="caution">
    <text evidence="1">The sequence shown here is derived from an EMBL/GenBank/DDBJ whole genome shotgun (WGS) entry which is preliminary data.</text>
</comment>
<accession>A0A328EKH5</accession>
<proteinExistence type="predicted"/>
<dbReference type="EMBL" id="QGLC01000011">
    <property type="protein sequence ID" value="RAL69170.1"/>
    <property type="molecule type" value="Genomic_DNA"/>
</dbReference>
<organism evidence="1 2">
    <name type="scientific">Dehalococcoides mccartyi</name>
    <dbReference type="NCBI Taxonomy" id="61435"/>
    <lineage>
        <taxon>Bacteria</taxon>
        <taxon>Bacillati</taxon>
        <taxon>Chloroflexota</taxon>
        <taxon>Dehalococcoidia</taxon>
        <taxon>Dehalococcoidales</taxon>
        <taxon>Dehalococcoidaceae</taxon>
        <taxon>Dehalococcoides</taxon>
    </lineage>
</organism>
<dbReference type="AlphaFoldDB" id="A0A328EKH5"/>
<sequence>MKKRELNGRDQSVTLAQAVGNMGKNVVQVCLYYFFIHYLKKYFTLFRKIWQKRRIGICK</sequence>